<reference evidence="1 2" key="1">
    <citation type="submission" date="2022-10" db="EMBL/GenBank/DDBJ databases">
        <title>Aestuariibacter sp. AA17 isolated from Montipora capitata coral fragment.</title>
        <authorList>
            <person name="Emsley S.A."/>
            <person name="Pfannmuller K.M."/>
            <person name="Loughran R.M."/>
            <person name="Shlafstein M."/>
            <person name="Papke E."/>
            <person name="Saw J.H."/>
            <person name="Ushijima B."/>
            <person name="Videau P."/>
        </authorList>
    </citation>
    <scope>NUCLEOTIDE SEQUENCE [LARGE SCALE GENOMIC DNA]</scope>
    <source>
        <strain evidence="1 2">AA17</strain>
    </source>
</reference>
<organism evidence="1 2">
    <name type="scientific">Fluctibacter corallii</name>
    <dbReference type="NCBI Taxonomy" id="2984329"/>
    <lineage>
        <taxon>Bacteria</taxon>
        <taxon>Pseudomonadati</taxon>
        <taxon>Pseudomonadota</taxon>
        <taxon>Gammaproteobacteria</taxon>
        <taxon>Alteromonadales</taxon>
        <taxon>Alteromonadaceae</taxon>
        <taxon>Fluctibacter</taxon>
    </lineage>
</organism>
<dbReference type="EMBL" id="JAOWKX010000004">
    <property type="protein sequence ID" value="MCV2884932.1"/>
    <property type="molecule type" value="Genomic_DNA"/>
</dbReference>
<evidence type="ECO:0000313" key="1">
    <source>
        <dbReference type="EMBL" id="MCV2884932.1"/>
    </source>
</evidence>
<protein>
    <submittedName>
        <fullName evidence="1">Uncharacterized protein</fullName>
    </submittedName>
</protein>
<dbReference type="Proteomes" id="UP001652504">
    <property type="component" value="Unassembled WGS sequence"/>
</dbReference>
<gene>
    <name evidence="1" type="ORF">OE749_09510</name>
</gene>
<proteinExistence type="predicted"/>
<evidence type="ECO:0000313" key="2">
    <source>
        <dbReference type="Proteomes" id="UP001652504"/>
    </source>
</evidence>
<comment type="caution">
    <text evidence="1">The sequence shown here is derived from an EMBL/GenBank/DDBJ whole genome shotgun (WGS) entry which is preliminary data.</text>
</comment>
<dbReference type="RefSeq" id="WP_263712212.1">
    <property type="nucleotide sequence ID" value="NZ_JAOWKX010000004.1"/>
</dbReference>
<accession>A0ABT3A9I3</accession>
<keyword evidence="2" id="KW-1185">Reference proteome</keyword>
<name>A0ABT3A9I3_9ALTE</name>
<sequence>MEIKRSLIISTLVLVGIYYLISYDNTETTDITPHEGTSPNSTSLLESKGEAVYATPNTADTAKHDTSLFMSHNNDVNVKASPTSHKKMHYDDEWCVAAEDLSEQDFYRAQQERGEWLLERGVAFIDLDLGEEVRIFDKPGLNHEHVRPYEEASLDELKRLANRNDKLALTTLIQRKDFSISERVAAAEQLLILGDTSFGLQYLTQNALNKADVEFQDQGRITETVKRHLIGALGYVEYGLQRLDTHALETYLRYVDEDTGYLGDLAPEYVLNDEELAKVANASSNIRNFINKYRAQIKLSPIENEDYPRIAYANFNERLALIYGLNAKTLRQNSRVVSLWSDTYLKKTPCIERITLIYKGIKRG</sequence>